<evidence type="ECO:0000313" key="3">
    <source>
        <dbReference type="Proteomes" id="UP000018692"/>
    </source>
</evidence>
<dbReference type="Proteomes" id="UP000018692">
    <property type="component" value="Unassembled WGS sequence"/>
</dbReference>
<name>V8AM23_9LACT</name>
<dbReference type="InterPro" id="IPR005094">
    <property type="entry name" value="Endonuclease_MobA/VirD2"/>
</dbReference>
<feature type="domain" description="MobA/VirD2-like nuclease" evidence="1">
    <location>
        <begin position="6"/>
        <end position="90"/>
    </location>
</feature>
<reference evidence="2 3" key="1">
    <citation type="submission" date="2013-07" db="EMBL/GenBank/DDBJ databases">
        <title>Isolation of Lactococcus garvieae strain TRF1 from the fecal material of a timber rattlesnake.</title>
        <authorList>
            <person name="McLaughlin R.W."/>
            <person name="Cochran P.A."/>
            <person name="Dowd S.E."/>
        </authorList>
    </citation>
    <scope>NUCLEOTIDE SEQUENCE [LARGE SCALE GENOMIC DNA]</scope>
    <source>
        <strain evidence="2 3">TRF1</strain>
    </source>
</reference>
<proteinExistence type="predicted"/>
<evidence type="ECO:0000313" key="2">
    <source>
        <dbReference type="EMBL" id="ETD03675.1"/>
    </source>
</evidence>
<dbReference type="AlphaFoldDB" id="V8AM23"/>
<evidence type="ECO:0000259" key="1">
    <source>
        <dbReference type="Pfam" id="PF03432"/>
    </source>
</evidence>
<dbReference type="EMBL" id="AVFE01000097">
    <property type="protein sequence ID" value="ETD03675.1"/>
    <property type="molecule type" value="Genomic_DNA"/>
</dbReference>
<comment type="caution">
    <text evidence="2">The sequence shown here is derived from an EMBL/GenBank/DDBJ whole genome shotgun (WGS) entry which is preliminary data.</text>
</comment>
<organism evidence="2 3">
    <name type="scientific">Lactococcus garvieae TRF1</name>
    <dbReference type="NCBI Taxonomy" id="1380772"/>
    <lineage>
        <taxon>Bacteria</taxon>
        <taxon>Bacillati</taxon>
        <taxon>Bacillota</taxon>
        <taxon>Bacilli</taxon>
        <taxon>Lactobacillales</taxon>
        <taxon>Streptococcaceae</taxon>
        <taxon>Lactococcus</taxon>
    </lineage>
</organism>
<accession>V8AM23</accession>
<gene>
    <name evidence="2" type="ORF">N568_0112205</name>
</gene>
<protein>
    <recommendedName>
        <fullName evidence="1">MobA/VirD2-like nuclease domain-containing protein</fullName>
    </recommendedName>
</protein>
<sequence>MGYTRMLARKMVGRQNKQVLAQHLVQSFRYEDGLSAEEIHQIGREWIEQLTGGKHEYIIATHIDKGHIHNHIIFNTTSNVDFKNFRWKKIPSKLHVNFQIKFRSNMERF</sequence>
<dbReference type="PATRIC" id="fig|1380772.3.peg.2323"/>
<dbReference type="Pfam" id="PF03432">
    <property type="entry name" value="Relaxase"/>
    <property type="match status" value="1"/>
</dbReference>